<dbReference type="GO" id="GO:0004601">
    <property type="term" value="F:peroxidase activity"/>
    <property type="evidence" value="ECO:0007669"/>
    <property type="project" value="UniProtKB-KW"/>
</dbReference>
<dbReference type="InterPro" id="IPR029760">
    <property type="entry name" value="GPX_CS"/>
</dbReference>
<dbReference type="SUPFAM" id="SSF52833">
    <property type="entry name" value="Thioredoxin-like"/>
    <property type="match status" value="1"/>
</dbReference>
<evidence type="ECO:0000313" key="8">
    <source>
        <dbReference type="Proteomes" id="UP000554144"/>
    </source>
</evidence>
<evidence type="ECO:0000259" key="6">
    <source>
        <dbReference type="PROSITE" id="PS51352"/>
    </source>
</evidence>
<dbReference type="AlphaFoldDB" id="A0A853H699"/>
<comment type="caution">
    <text evidence="7">The sequence shown here is derived from an EMBL/GenBank/DDBJ whole genome shotgun (WGS) entry which is preliminary data.</text>
</comment>
<protein>
    <recommendedName>
        <fullName evidence="5">Glutathione peroxidase</fullName>
    </recommendedName>
</protein>
<accession>A0A853H699</accession>
<dbReference type="PROSITE" id="PS51355">
    <property type="entry name" value="GLUTATHIONE_PEROXID_3"/>
    <property type="match status" value="1"/>
</dbReference>
<evidence type="ECO:0000313" key="7">
    <source>
        <dbReference type="EMBL" id="NYT86043.1"/>
    </source>
</evidence>
<evidence type="ECO:0000256" key="1">
    <source>
        <dbReference type="ARBA" id="ARBA00006926"/>
    </source>
</evidence>
<dbReference type="InterPro" id="IPR036249">
    <property type="entry name" value="Thioredoxin-like_sf"/>
</dbReference>
<organism evidence="7 8">
    <name type="scientific">Pollutimonas harenae</name>
    <dbReference type="NCBI Taxonomy" id="657015"/>
    <lineage>
        <taxon>Bacteria</taxon>
        <taxon>Pseudomonadati</taxon>
        <taxon>Pseudomonadota</taxon>
        <taxon>Betaproteobacteria</taxon>
        <taxon>Burkholderiales</taxon>
        <taxon>Alcaligenaceae</taxon>
        <taxon>Pollutimonas</taxon>
    </lineage>
</organism>
<feature type="domain" description="Thioredoxin" evidence="6">
    <location>
        <begin position="1"/>
        <end position="160"/>
    </location>
</feature>
<dbReference type="RefSeq" id="WP_130039583.1">
    <property type="nucleotide sequence ID" value="NZ_JACCEV010000002.1"/>
</dbReference>
<proteinExistence type="inferred from homology"/>
<dbReference type="PRINTS" id="PR01011">
    <property type="entry name" value="GLUTPROXDASE"/>
</dbReference>
<keyword evidence="2 5" id="KW-0575">Peroxidase</keyword>
<dbReference type="PROSITE" id="PS00460">
    <property type="entry name" value="GLUTATHIONE_PEROXID_1"/>
    <property type="match status" value="1"/>
</dbReference>
<gene>
    <name evidence="7" type="ORF">H0A62_10550</name>
</gene>
<keyword evidence="8" id="KW-1185">Reference proteome</keyword>
<dbReference type="PROSITE" id="PS00763">
    <property type="entry name" value="GLUTATHIONE_PEROXID_2"/>
    <property type="match status" value="1"/>
</dbReference>
<dbReference type="GO" id="GO:0034599">
    <property type="term" value="P:cellular response to oxidative stress"/>
    <property type="evidence" value="ECO:0007669"/>
    <property type="project" value="TreeGrafter"/>
</dbReference>
<evidence type="ECO:0000256" key="4">
    <source>
        <dbReference type="PIRSR" id="PIRSR000303-1"/>
    </source>
</evidence>
<dbReference type="FunFam" id="3.40.30.10:FF:000010">
    <property type="entry name" value="Glutathione peroxidase"/>
    <property type="match status" value="1"/>
</dbReference>
<reference evidence="7 8" key="1">
    <citation type="submission" date="2020-07" db="EMBL/GenBank/DDBJ databases">
        <title>Taxonomic revisions and descriptions of new bacterial species based on genomic comparisons in the high-G+C-content subgroup of the family Alcaligenaceae.</title>
        <authorList>
            <person name="Szabo A."/>
            <person name="Felfoldi T."/>
        </authorList>
    </citation>
    <scope>NUCLEOTIDE SEQUENCE [LARGE SCALE GENOMIC DNA]</scope>
    <source>
        <strain evidence="7 8">DSM 25667</strain>
    </source>
</reference>
<evidence type="ECO:0000256" key="3">
    <source>
        <dbReference type="ARBA" id="ARBA00023002"/>
    </source>
</evidence>
<sequence>MTSVHAFSAVALDGEAIDFSRYRDKVLLIVNVASECGFTPQYQGLEALYQSYRDRGLLVLGFPCNQFGHQEPGDAAQIASFCTQQYGVTFPLFEKIEVNGPGSHPLYAWLKSEKSGVLGSQSIKWNFTKFLIGRDGKVVQRYGSTTKPEAMRRDIEKALEKGNT</sequence>
<dbReference type="CDD" id="cd00340">
    <property type="entry name" value="GSH_Peroxidase"/>
    <property type="match status" value="1"/>
</dbReference>
<dbReference type="InterPro" id="IPR029759">
    <property type="entry name" value="GPX_AS"/>
</dbReference>
<dbReference type="Gene3D" id="3.40.30.10">
    <property type="entry name" value="Glutaredoxin"/>
    <property type="match status" value="1"/>
</dbReference>
<evidence type="ECO:0000256" key="2">
    <source>
        <dbReference type="ARBA" id="ARBA00022559"/>
    </source>
</evidence>
<dbReference type="PANTHER" id="PTHR11592:SF78">
    <property type="entry name" value="GLUTATHIONE PEROXIDASE"/>
    <property type="match status" value="1"/>
</dbReference>
<dbReference type="InterPro" id="IPR013766">
    <property type="entry name" value="Thioredoxin_domain"/>
</dbReference>
<name>A0A853H699_9BURK</name>
<dbReference type="EMBL" id="JACCEV010000002">
    <property type="protein sequence ID" value="NYT86043.1"/>
    <property type="molecule type" value="Genomic_DNA"/>
</dbReference>
<dbReference type="PROSITE" id="PS51352">
    <property type="entry name" value="THIOREDOXIN_2"/>
    <property type="match status" value="1"/>
</dbReference>
<feature type="active site" evidence="4">
    <location>
        <position position="36"/>
    </location>
</feature>
<dbReference type="PIRSF" id="PIRSF000303">
    <property type="entry name" value="Glutathion_perox"/>
    <property type="match status" value="1"/>
</dbReference>
<comment type="similarity">
    <text evidence="1 5">Belongs to the glutathione peroxidase family.</text>
</comment>
<dbReference type="Proteomes" id="UP000554144">
    <property type="component" value="Unassembled WGS sequence"/>
</dbReference>
<dbReference type="PANTHER" id="PTHR11592">
    <property type="entry name" value="GLUTATHIONE PEROXIDASE"/>
    <property type="match status" value="1"/>
</dbReference>
<dbReference type="OrthoDB" id="9785502at2"/>
<dbReference type="InterPro" id="IPR000889">
    <property type="entry name" value="Glutathione_peroxidase"/>
</dbReference>
<dbReference type="Pfam" id="PF00255">
    <property type="entry name" value="GSHPx"/>
    <property type="match status" value="1"/>
</dbReference>
<evidence type="ECO:0000256" key="5">
    <source>
        <dbReference type="RuleBase" id="RU000499"/>
    </source>
</evidence>
<keyword evidence="3 5" id="KW-0560">Oxidoreductase</keyword>